<dbReference type="Proteomes" id="UP001589536">
    <property type="component" value="Unassembled WGS sequence"/>
</dbReference>
<reference evidence="1 2" key="1">
    <citation type="submission" date="2024-09" db="EMBL/GenBank/DDBJ databases">
        <authorList>
            <person name="Sun Q."/>
            <person name="Mori K."/>
        </authorList>
    </citation>
    <scope>NUCLEOTIDE SEQUENCE [LARGE SCALE GENOMIC DNA]</scope>
    <source>
        <strain evidence="1 2">JCM 13519</strain>
    </source>
</reference>
<comment type="caution">
    <text evidence="1">The sequence shown here is derived from an EMBL/GenBank/DDBJ whole genome shotgun (WGS) entry which is preliminary data.</text>
</comment>
<sequence length="104" mass="11077">MKRVPAYITVREDHTTIINNHPEGFPVDGDASNSNVTLQQRAAALIASDPGLLAAARAWLGSPLHTNHPLAPEQVATHIARLYCGGAPRFITFAPSLQKALVAS</sequence>
<name>A0ABV5UP79_9MICC</name>
<keyword evidence="2" id="KW-1185">Reference proteome</keyword>
<proteinExistence type="predicted"/>
<evidence type="ECO:0000313" key="2">
    <source>
        <dbReference type="Proteomes" id="UP001589536"/>
    </source>
</evidence>
<gene>
    <name evidence="1" type="ORF">ACFFPI_09360</name>
</gene>
<dbReference type="RefSeq" id="WP_345044466.1">
    <property type="nucleotide sequence ID" value="NZ_BAABED010000001.1"/>
</dbReference>
<organism evidence="1 2">
    <name type="scientific">Arthrobacter methylotrophus</name>
    <dbReference type="NCBI Taxonomy" id="121291"/>
    <lineage>
        <taxon>Bacteria</taxon>
        <taxon>Bacillati</taxon>
        <taxon>Actinomycetota</taxon>
        <taxon>Actinomycetes</taxon>
        <taxon>Micrococcales</taxon>
        <taxon>Micrococcaceae</taxon>
        <taxon>Arthrobacter</taxon>
    </lineage>
</organism>
<dbReference type="EMBL" id="JBHMBH010000019">
    <property type="protein sequence ID" value="MFB9714329.1"/>
    <property type="molecule type" value="Genomic_DNA"/>
</dbReference>
<protein>
    <submittedName>
        <fullName evidence="1">Uncharacterized protein</fullName>
    </submittedName>
</protein>
<evidence type="ECO:0000313" key="1">
    <source>
        <dbReference type="EMBL" id="MFB9714329.1"/>
    </source>
</evidence>
<accession>A0ABV5UP79</accession>